<keyword evidence="6" id="KW-0966">Cell projection</keyword>
<dbReference type="Pfam" id="PF07196">
    <property type="entry name" value="Flagellin_IN"/>
    <property type="match status" value="1"/>
</dbReference>
<evidence type="ECO:0000259" key="4">
    <source>
        <dbReference type="Pfam" id="PF00669"/>
    </source>
</evidence>
<dbReference type="GO" id="GO:0009288">
    <property type="term" value="C:bacterial-type flagellum"/>
    <property type="evidence" value="ECO:0007669"/>
    <property type="project" value="UniProtKB-SubCell"/>
</dbReference>
<keyword evidence="7" id="KW-1185">Reference proteome</keyword>
<dbReference type="InterPro" id="IPR046358">
    <property type="entry name" value="Flagellin_C"/>
</dbReference>
<proteinExistence type="inferred from homology"/>
<dbReference type="Proteomes" id="UP000536179">
    <property type="component" value="Unassembled WGS sequence"/>
</dbReference>
<evidence type="ECO:0000313" key="7">
    <source>
        <dbReference type="Proteomes" id="UP000536179"/>
    </source>
</evidence>
<dbReference type="RefSeq" id="WP_184307217.1">
    <property type="nucleotide sequence ID" value="NZ_JACHXU010000019.1"/>
</dbReference>
<comment type="caution">
    <text evidence="6">The sequence shown here is derived from an EMBL/GenBank/DDBJ whole genome shotgun (WGS) entry which is preliminary data.</text>
</comment>
<keyword evidence="2 3" id="KW-0975">Bacterial flagellum</keyword>
<dbReference type="PANTHER" id="PTHR42792:SF2">
    <property type="entry name" value="FLAGELLIN"/>
    <property type="match status" value="1"/>
</dbReference>
<dbReference type="InterPro" id="IPR001492">
    <property type="entry name" value="Flagellin"/>
</dbReference>
<evidence type="ECO:0000256" key="2">
    <source>
        <dbReference type="ARBA" id="ARBA00023143"/>
    </source>
</evidence>
<dbReference type="PRINTS" id="PR00207">
    <property type="entry name" value="FLAGELLIN"/>
</dbReference>
<dbReference type="SUPFAM" id="SSF64518">
    <property type="entry name" value="Phase 1 flagellin"/>
    <property type="match status" value="2"/>
</dbReference>
<sequence length="689" mass="71033">MTRINTNVSSLVAQNRLQSSNVDLQKSLTRLSTGLRINSGSDDPAGLLASVSLRSEITGLTKAISNTNRTSQIISTADSALGRVNNLLNDIRGLVNEAGSTGGLSDEEVAANQLQIDSSLEAINRIAQTTTFQGRKLLDGSQDFVTDISAVDSVTDVSISQAKLGRAEKLDVSVDIESAAEQASVTIDDAAFSEATSVGPTNATSVSTKNQQIIEFADGNRIQVYGDFTSIEVVDDTGLNGPTTASLSGGKLTIRYDSEESLFSRDATSVYLALDAIPGLVPFGYSVDAPFYDGALPASPIAETSAGNTEVDFGVKVTRADGKGLTINYSVGTDADVLATYDAEAETLNVALGTDVANNTLPNIAAKIAAHDGLSASVVDSEGEDTTWYDDLTIDTSDLPAEASVAESVDAPAALKDDLVFQLNGATGSETFNFGAGTTPEQIAAAVNLVSDATGVVASTEGGLQFTSSDYGSDALINIEVIDEGDDGSFASNLSATRVTGKDIQARVNGVQANGRGNEFSISTSSVSLSLAVDAGSTTDFEFSISGGGASFQLGPGVNSQQQARLGIGSVSTGKLGGVSGRLYELGSGQAKSLSADISGAAKIIDEVIGKVSDARGRLGSFQSTTLASNLVSLNETKANLQEAESSVRDADFAQESANLTRAQILVQSGTNVLSLANQNPQNVLSLLR</sequence>
<feature type="domain" description="Flagellin N-terminal" evidence="4">
    <location>
        <begin position="4"/>
        <end position="142"/>
    </location>
</feature>
<evidence type="ECO:0000256" key="1">
    <source>
        <dbReference type="ARBA" id="ARBA00005709"/>
    </source>
</evidence>
<keyword evidence="6" id="KW-0969">Cilium</keyword>
<evidence type="ECO:0000256" key="3">
    <source>
        <dbReference type="RuleBase" id="RU362073"/>
    </source>
</evidence>
<comment type="similarity">
    <text evidence="1 3">Belongs to the bacterial flagellin family.</text>
</comment>
<dbReference type="PANTHER" id="PTHR42792">
    <property type="entry name" value="FLAGELLIN"/>
    <property type="match status" value="1"/>
</dbReference>
<dbReference type="AlphaFoldDB" id="A0A7W5H8F6"/>
<reference evidence="6 7" key="1">
    <citation type="submission" date="2020-08" db="EMBL/GenBank/DDBJ databases">
        <title>Genomic Encyclopedia of Type Strains, Phase III (KMG-III): the genomes of soil and plant-associated and newly described type strains.</title>
        <authorList>
            <person name="Whitman W."/>
        </authorList>
    </citation>
    <scope>NUCLEOTIDE SEQUENCE [LARGE SCALE GENOMIC DNA]</scope>
    <source>
        <strain evidence="6 7">CECT 8075</strain>
    </source>
</reference>
<keyword evidence="6" id="KW-0282">Flagellum</keyword>
<keyword evidence="3" id="KW-0964">Secreted</keyword>
<gene>
    <name evidence="6" type="ORF">FHS27_004790</name>
</gene>
<evidence type="ECO:0000259" key="5">
    <source>
        <dbReference type="Pfam" id="PF00700"/>
    </source>
</evidence>
<name>A0A7W5H8F6_9BACT</name>
<evidence type="ECO:0000313" key="6">
    <source>
        <dbReference type="EMBL" id="MBB3208956.1"/>
    </source>
</evidence>
<organism evidence="6 7">
    <name type="scientific">Aporhodopirellula rubra</name>
    <dbReference type="NCBI Taxonomy" id="980271"/>
    <lineage>
        <taxon>Bacteria</taxon>
        <taxon>Pseudomonadati</taxon>
        <taxon>Planctomycetota</taxon>
        <taxon>Planctomycetia</taxon>
        <taxon>Pirellulales</taxon>
        <taxon>Pirellulaceae</taxon>
        <taxon>Aporhodopirellula</taxon>
    </lineage>
</organism>
<dbReference type="InterPro" id="IPR010810">
    <property type="entry name" value="Flagellin_hook_IN_motif"/>
</dbReference>
<accession>A0A7W5H8F6</accession>
<dbReference type="InterPro" id="IPR001029">
    <property type="entry name" value="Flagellin_N"/>
</dbReference>
<protein>
    <recommendedName>
        <fullName evidence="3">Flagellin</fullName>
    </recommendedName>
</protein>
<feature type="domain" description="Flagellin C-terminal" evidence="5">
    <location>
        <begin position="603"/>
        <end position="688"/>
    </location>
</feature>
<dbReference type="GO" id="GO:0005198">
    <property type="term" value="F:structural molecule activity"/>
    <property type="evidence" value="ECO:0007669"/>
    <property type="project" value="UniProtKB-UniRule"/>
</dbReference>
<comment type="function">
    <text evidence="3">Flagellin is the subunit protein which polymerizes to form the filaments of bacterial flagella.</text>
</comment>
<dbReference type="Gene3D" id="1.20.1330.10">
    <property type="entry name" value="f41 fragment of flagellin, N-terminal domain"/>
    <property type="match status" value="2"/>
</dbReference>
<comment type="subcellular location">
    <subcellularLocation>
        <location evidence="3">Secreted</location>
    </subcellularLocation>
    <subcellularLocation>
        <location evidence="3">Bacterial flagellum</location>
    </subcellularLocation>
</comment>
<dbReference type="EMBL" id="JACHXU010000019">
    <property type="protein sequence ID" value="MBB3208956.1"/>
    <property type="molecule type" value="Genomic_DNA"/>
</dbReference>
<dbReference type="Pfam" id="PF00700">
    <property type="entry name" value="Flagellin_C"/>
    <property type="match status" value="1"/>
</dbReference>
<dbReference type="GO" id="GO:0005576">
    <property type="term" value="C:extracellular region"/>
    <property type="evidence" value="ECO:0007669"/>
    <property type="project" value="UniProtKB-SubCell"/>
</dbReference>
<dbReference type="Pfam" id="PF00669">
    <property type="entry name" value="Flagellin_N"/>
    <property type="match status" value="1"/>
</dbReference>